<dbReference type="EMBL" id="QQPC01000063">
    <property type="protein sequence ID" value="REA80882.1"/>
    <property type="molecule type" value="Genomic_DNA"/>
</dbReference>
<gene>
    <name evidence="2" type="ORF">DV961_09215</name>
</gene>
<accession>A0A3D8YLT7</accession>
<proteinExistence type="predicted"/>
<dbReference type="Proteomes" id="UP000256409">
    <property type="component" value="Unassembled WGS sequence"/>
</dbReference>
<evidence type="ECO:0000313" key="3">
    <source>
        <dbReference type="Proteomes" id="UP000256409"/>
    </source>
</evidence>
<sequence>MMKARVLKARQTMTYDEVMKQDDHIWVSYTEYWEKRLPDSKCLG</sequence>
<organism evidence="2 3">
    <name type="scientific">Staphylococcus pseudintermedius</name>
    <dbReference type="NCBI Taxonomy" id="283734"/>
    <lineage>
        <taxon>Bacteria</taxon>
        <taxon>Bacillati</taxon>
        <taxon>Bacillota</taxon>
        <taxon>Bacilli</taxon>
        <taxon>Bacillales</taxon>
        <taxon>Staphylococcaceae</taxon>
        <taxon>Staphylococcus</taxon>
        <taxon>Staphylococcus intermedius group</taxon>
    </lineage>
</organism>
<dbReference type="RefSeq" id="WP_110149960.1">
    <property type="nucleotide sequence ID" value="NZ_BAAFIC010000003.1"/>
</dbReference>
<name>A0A3D8YLT7_STAPS</name>
<dbReference type="InterPro" id="IPR003646">
    <property type="entry name" value="SH3-like_bac-type"/>
</dbReference>
<comment type="caution">
    <text evidence="2">The sequence shown here is derived from an EMBL/GenBank/DDBJ whole genome shotgun (WGS) entry which is preliminary data.</text>
</comment>
<dbReference type="AlphaFoldDB" id="A0A3D8YLT7"/>
<evidence type="ECO:0000313" key="2">
    <source>
        <dbReference type="EMBL" id="REA80882.1"/>
    </source>
</evidence>
<feature type="domain" description="SH3b" evidence="1">
    <location>
        <begin position="6"/>
        <end position="32"/>
    </location>
</feature>
<dbReference type="Gene3D" id="2.30.30.40">
    <property type="entry name" value="SH3 Domains"/>
    <property type="match status" value="1"/>
</dbReference>
<reference evidence="3" key="1">
    <citation type="journal article" date="2018" name="Vet. Microbiol.">
        <title>Molecular epidemiology of methicillin-resistant staphylococci amongst veterinary personnel, personnel-owned pets, patients and the hospital environment of two companion animal veterinary hospitals.</title>
        <authorList>
            <person name="Worthing K.A."/>
            <person name="Brown J."/>
            <person name="Gerber L."/>
            <person name="Abraham S."/>
            <person name="Trott D."/>
            <person name="Norris J.M."/>
        </authorList>
    </citation>
    <scope>NUCLEOTIDE SEQUENCE [LARGE SCALE GENOMIC DNA]</scope>
    <source>
        <strain evidence="3">ST496-2</strain>
    </source>
</reference>
<dbReference type="Pfam" id="PF08460">
    <property type="entry name" value="SH3_5"/>
    <property type="match status" value="1"/>
</dbReference>
<protein>
    <recommendedName>
        <fullName evidence="1">SH3b domain-containing protein</fullName>
    </recommendedName>
</protein>
<evidence type="ECO:0000259" key="1">
    <source>
        <dbReference type="Pfam" id="PF08460"/>
    </source>
</evidence>